<dbReference type="InterPro" id="IPR049941">
    <property type="entry name" value="LPLAT_7/PORCN-like"/>
</dbReference>
<evidence type="ECO:0000256" key="3">
    <source>
        <dbReference type="ARBA" id="ARBA00010323"/>
    </source>
</evidence>
<feature type="transmembrane region" description="Helical" evidence="11">
    <location>
        <begin position="431"/>
        <end position="449"/>
    </location>
</feature>
<name>A0A9Q1C2M7_HOLLE</name>
<dbReference type="OrthoDB" id="7663182at2759"/>
<proteinExistence type="inferred from homology"/>
<keyword evidence="6 11" id="KW-1133">Transmembrane helix</keyword>
<feature type="transmembrane region" description="Helical" evidence="11">
    <location>
        <begin position="366"/>
        <end position="385"/>
    </location>
</feature>
<accession>A0A9Q1C2M7</accession>
<evidence type="ECO:0000256" key="4">
    <source>
        <dbReference type="ARBA" id="ARBA00022679"/>
    </source>
</evidence>
<keyword evidence="7 11" id="KW-0472">Membrane</keyword>
<comment type="pathway">
    <text evidence="9">Phospholipid metabolism.</text>
</comment>
<feature type="transmembrane region" description="Helical" evidence="11">
    <location>
        <begin position="205"/>
        <end position="222"/>
    </location>
</feature>
<keyword evidence="5 11" id="KW-0812">Transmembrane</keyword>
<keyword evidence="4" id="KW-0808">Transferase</keyword>
<comment type="similarity">
    <text evidence="3">Belongs to the membrane-bound acyltransferase family.</text>
</comment>
<protein>
    <recommendedName>
        <fullName evidence="10">Lysophospholipid acyltransferase 7</fullName>
    </recommendedName>
</protein>
<keyword evidence="8 12" id="KW-0012">Acyltransferase</keyword>
<evidence type="ECO:0000313" key="12">
    <source>
        <dbReference type="EMBL" id="KAJ8037496.1"/>
    </source>
</evidence>
<comment type="subcellular location">
    <subcellularLocation>
        <location evidence="1">Membrane</location>
        <topology evidence="1">Multi-pass membrane protein</topology>
    </subcellularLocation>
</comment>
<gene>
    <name evidence="12" type="ORF">HOLleu_18323</name>
</gene>
<feature type="transmembrane region" description="Helical" evidence="11">
    <location>
        <begin position="102"/>
        <end position="122"/>
    </location>
</feature>
<organism evidence="12 13">
    <name type="scientific">Holothuria leucospilota</name>
    <name type="common">Black long sea cucumber</name>
    <name type="synonym">Mertensiothuria leucospilota</name>
    <dbReference type="NCBI Taxonomy" id="206669"/>
    <lineage>
        <taxon>Eukaryota</taxon>
        <taxon>Metazoa</taxon>
        <taxon>Echinodermata</taxon>
        <taxon>Eleutherozoa</taxon>
        <taxon>Echinozoa</taxon>
        <taxon>Holothuroidea</taxon>
        <taxon>Aspidochirotacea</taxon>
        <taxon>Aspidochirotida</taxon>
        <taxon>Holothuriidae</taxon>
        <taxon>Holothuria</taxon>
    </lineage>
</organism>
<evidence type="ECO:0000313" key="13">
    <source>
        <dbReference type="Proteomes" id="UP001152320"/>
    </source>
</evidence>
<dbReference type="PANTHER" id="PTHR13906">
    <property type="entry name" value="PORCUPINE"/>
    <property type="match status" value="1"/>
</dbReference>
<evidence type="ECO:0000256" key="9">
    <source>
        <dbReference type="ARBA" id="ARBA00025707"/>
    </source>
</evidence>
<dbReference type="GO" id="GO:0044233">
    <property type="term" value="C:mitochondria-associated endoplasmic reticulum membrane contact site"/>
    <property type="evidence" value="ECO:0007669"/>
    <property type="project" value="TreeGrafter"/>
</dbReference>
<evidence type="ECO:0000256" key="1">
    <source>
        <dbReference type="ARBA" id="ARBA00004141"/>
    </source>
</evidence>
<evidence type="ECO:0000256" key="11">
    <source>
        <dbReference type="SAM" id="Phobius"/>
    </source>
</evidence>
<feature type="transmembrane region" description="Helical" evidence="11">
    <location>
        <begin position="254"/>
        <end position="272"/>
    </location>
</feature>
<evidence type="ECO:0000256" key="7">
    <source>
        <dbReference type="ARBA" id="ARBA00023136"/>
    </source>
</evidence>
<evidence type="ECO:0000256" key="5">
    <source>
        <dbReference type="ARBA" id="ARBA00022692"/>
    </source>
</evidence>
<reference evidence="12" key="1">
    <citation type="submission" date="2021-10" db="EMBL/GenBank/DDBJ databases">
        <title>Tropical sea cucumber genome reveals ecological adaptation and Cuvierian tubules defense mechanism.</title>
        <authorList>
            <person name="Chen T."/>
        </authorList>
    </citation>
    <scope>NUCLEOTIDE SEQUENCE</scope>
    <source>
        <strain evidence="12">Nanhai2018</strain>
        <tissue evidence="12">Muscle</tissue>
    </source>
</reference>
<dbReference type="GO" id="GO:0030258">
    <property type="term" value="P:lipid modification"/>
    <property type="evidence" value="ECO:0007669"/>
    <property type="project" value="TreeGrafter"/>
</dbReference>
<dbReference type="GO" id="GO:0006661">
    <property type="term" value="P:phosphatidylinositol biosynthetic process"/>
    <property type="evidence" value="ECO:0007669"/>
    <property type="project" value="TreeGrafter"/>
</dbReference>
<comment type="pathway">
    <text evidence="2">Lipid metabolism; phospholipid metabolism.</text>
</comment>
<evidence type="ECO:0000256" key="2">
    <source>
        <dbReference type="ARBA" id="ARBA00005074"/>
    </source>
</evidence>
<dbReference type="Pfam" id="PF03062">
    <property type="entry name" value="MBOAT"/>
    <property type="match status" value="1"/>
</dbReference>
<dbReference type="InterPro" id="IPR004299">
    <property type="entry name" value="MBOAT_fam"/>
</dbReference>
<dbReference type="AlphaFoldDB" id="A0A9Q1C2M7"/>
<evidence type="ECO:0000256" key="8">
    <source>
        <dbReference type="ARBA" id="ARBA00023315"/>
    </source>
</evidence>
<dbReference type="Proteomes" id="UP001152320">
    <property type="component" value="Chromosome 8"/>
</dbReference>
<evidence type="ECO:0000256" key="6">
    <source>
        <dbReference type="ARBA" id="ARBA00022989"/>
    </source>
</evidence>
<dbReference type="GO" id="GO:0071617">
    <property type="term" value="F:lysophospholipid acyltransferase activity"/>
    <property type="evidence" value="ECO:0007669"/>
    <property type="project" value="TreeGrafter"/>
</dbReference>
<dbReference type="EMBL" id="JAIZAY010000008">
    <property type="protein sequence ID" value="KAJ8037496.1"/>
    <property type="molecule type" value="Genomic_DNA"/>
</dbReference>
<sequence>MSTDEIIYMLMLFISLPLGYLVKKTSGAREKTYLCSGVGVAMVVILCGLHTFHTVATISSTILIIKGVGWNRHCHTVSFIFNFSYITFFRAGSYFGLKPPTAFSNVVMLLLTLKLVGIAFEVHDSHKLKKNREKGIPDPTDRQGQKKYMPVIEDPSVLDIVHYSYCFVGLLTGPYFKFKTYQDMINNSKSAKVPTIQPLIEKMKVLPLLAILFLGLSFYLRLDDMKEDAFYQEPLWYRLGYMVPAFMVFRMRMYSAWILSECVCITAALGAYPKALKSRSGQGPVIDPQHVKESDPSECEYDFETIHNIDPYKCDFTPTFRDAMRGWNMSVQWWLKNHVFIRFPIKPLSTLVTMLVSAYWHGIYGGYYLSLLTVPIILIAEDIMIKNFRTEQNSVTFDWINWLFRMRGFEYLSIAFLVLSGSALLRYWASIYFIGHVITIGFIVLGMMYKPKRKPKTEDAARNSEKKLE</sequence>
<comment type="caution">
    <text evidence="12">The sequence shown here is derived from an EMBL/GenBank/DDBJ whole genome shotgun (WGS) entry which is preliminary data.</text>
</comment>
<dbReference type="GO" id="GO:0016020">
    <property type="term" value="C:membrane"/>
    <property type="evidence" value="ECO:0007669"/>
    <property type="project" value="UniProtKB-SubCell"/>
</dbReference>
<feature type="transmembrane region" description="Helical" evidence="11">
    <location>
        <begin position="6"/>
        <end position="22"/>
    </location>
</feature>
<keyword evidence="13" id="KW-1185">Reference proteome</keyword>
<evidence type="ECO:0000256" key="10">
    <source>
        <dbReference type="ARBA" id="ARBA00093678"/>
    </source>
</evidence>
<dbReference type="PANTHER" id="PTHR13906:SF16">
    <property type="entry name" value="LYSOPHOSPHOLIPID ACYLTRANSFERASE 7"/>
    <property type="match status" value="1"/>
</dbReference>